<accession>A0A392W6E1</accession>
<dbReference type="AlphaFoldDB" id="A0A392W6E1"/>
<protein>
    <submittedName>
        <fullName evidence="1">Uncharacterized protein</fullName>
    </submittedName>
</protein>
<dbReference type="EMBL" id="LXQA011357297">
    <property type="protein sequence ID" value="MCI94485.1"/>
    <property type="molecule type" value="Genomic_DNA"/>
</dbReference>
<evidence type="ECO:0000313" key="1">
    <source>
        <dbReference type="EMBL" id="MCI94485.1"/>
    </source>
</evidence>
<sequence>MRKVMRSQSGELGQENLRELVVEEAKGMMIRRRIEIRELDYII</sequence>
<comment type="caution">
    <text evidence="1">The sequence shown here is derived from an EMBL/GenBank/DDBJ whole genome shotgun (WGS) entry which is preliminary data.</text>
</comment>
<dbReference type="Proteomes" id="UP000265520">
    <property type="component" value="Unassembled WGS sequence"/>
</dbReference>
<keyword evidence="2" id="KW-1185">Reference proteome</keyword>
<evidence type="ECO:0000313" key="2">
    <source>
        <dbReference type="Proteomes" id="UP000265520"/>
    </source>
</evidence>
<feature type="non-terminal residue" evidence="1">
    <location>
        <position position="43"/>
    </location>
</feature>
<proteinExistence type="predicted"/>
<organism evidence="1 2">
    <name type="scientific">Trifolium medium</name>
    <dbReference type="NCBI Taxonomy" id="97028"/>
    <lineage>
        <taxon>Eukaryota</taxon>
        <taxon>Viridiplantae</taxon>
        <taxon>Streptophyta</taxon>
        <taxon>Embryophyta</taxon>
        <taxon>Tracheophyta</taxon>
        <taxon>Spermatophyta</taxon>
        <taxon>Magnoliopsida</taxon>
        <taxon>eudicotyledons</taxon>
        <taxon>Gunneridae</taxon>
        <taxon>Pentapetalae</taxon>
        <taxon>rosids</taxon>
        <taxon>fabids</taxon>
        <taxon>Fabales</taxon>
        <taxon>Fabaceae</taxon>
        <taxon>Papilionoideae</taxon>
        <taxon>50 kb inversion clade</taxon>
        <taxon>NPAAA clade</taxon>
        <taxon>Hologalegina</taxon>
        <taxon>IRL clade</taxon>
        <taxon>Trifolieae</taxon>
        <taxon>Trifolium</taxon>
    </lineage>
</organism>
<name>A0A392W6E1_9FABA</name>
<reference evidence="1 2" key="1">
    <citation type="journal article" date="2018" name="Front. Plant Sci.">
        <title>Red Clover (Trifolium pratense) and Zigzag Clover (T. medium) - A Picture of Genomic Similarities and Differences.</title>
        <authorList>
            <person name="Dluhosova J."/>
            <person name="Istvanek J."/>
            <person name="Nedelnik J."/>
            <person name="Repkova J."/>
        </authorList>
    </citation>
    <scope>NUCLEOTIDE SEQUENCE [LARGE SCALE GENOMIC DNA]</scope>
    <source>
        <strain evidence="2">cv. 10/8</strain>
        <tissue evidence="1">Leaf</tissue>
    </source>
</reference>